<accession>A0ABQ9II57</accession>
<reference evidence="1 2" key="1">
    <citation type="submission" date="2023-02" db="EMBL/GenBank/DDBJ databases">
        <title>LHISI_Scaffold_Assembly.</title>
        <authorList>
            <person name="Stuart O.P."/>
            <person name="Cleave R."/>
            <person name="Magrath M.J.L."/>
            <person name="Mikheyev A.S."/>
        </authorList>
    </citation>
    <scope>NUCLEOTIDE SEQUENCE [LARGE SCALE GENOMIC DNA]</scope>
    <source>
        <strain evidence="1">Daus_M_001</strain>
        <tissue evidence="1">Leg muscle</tissue>
    </source>
</reference>
<feature type="non-terminal residue" evidence="1">
    <location>
        <position position="112"/>
    </location>
</feature>
<protein>
    <submittedName>
        <fullName evidence="1">Uncharacterized protein</fullName>
    </submittedName>
</protein>
<proteinExistence type="predicted"/>
<comment type="caution">
    <text evidence="1">The sequence shown here is derived from an EMBL/GenBank/DDBJ whole genome shotgun (WGS) entry which is preliminary data.</text>
</comment>
<keyword evidence="2" id="KW-1185">Reference proteome</keyword>
<sequence>MVWREKKRTKPSTIVEYNQAKGYIDHSDQFYSYGNTLRRGKIVFELLTNTATVNSHRLYTLVVGTKLSIDQFRDAIVTSIFESQLNRGRCQVCYNKFTKRVSVQHAMKMSKQ</sequence>
<gene>
    <name evidence="1" type="ORF">PR048_001727</name>
</gene>
<dbReference type="Proteomes" id="UP001159363">
    <property type="component" value="Chromosome 1"/>
</dbReference>
<evidence type="ECO:0000313" key="2">
    <source>
        <dbReference type="Proteomes" id="UP001159363"/>
    </source>
</evidence>
<dbReference type="EMBL" id="JARBHB010000001">
    <property type="protein sequence ID" value="KAJ8896383.1"/>
    <property type="molecule type" value="Genomic_DNA"/>
</dbReference>
<evidence type="ECO:0000313" key="1">
    <source>
        <dbReference type="EMBL" id="KAJ8896383.1"/>
    </source>
</evidence>
<name>A0ABQ9II57_9NEOP</name>
<organism evidence="1 2">
    <name type="scientific">Dryococelus australis</name>
    <dbReference type="NCBI Taxonomy" id="614101"/>
    <lineage>
        <taxon>Eukaryota</taxon>
        <taxon>Metazoa</taxon>
        <taxon>Ecdysozoa</taxon>
        <taxon>Arthropoda</taxon>
        <taxon>Hexapoda</taxon>
        <taxon>Insecta</taxon>
        <taxon>Pterygota</taxon>
        <taxon>Neoptera</taxon>
        <taxon>Polyneoptera</taxon>
        <taxon>Phasmatodea</taxon>
        <taxon>Verophasmatodea</taxon>
        <taxon>Anareolatae</taxon>
        <taxon>Phasmatidae</taxon>
        <taxon>Eurycanthinae</taxon>
        <taxon>Dryococelus</taxon>
    </lineage>
</organism>